<dbReference type="OrthoDB" id="7781664at2759"/>
<name>A0A1J1INV6_9DIPT</name>
<sequence>MQEFQILRCSECKTFQVDIVKKAKKWTCKICHQKQSVKNIYYSTFNAKECREKVDEIRSNNYYLKANEDEIILHEVNQNVDDFVWEQSNESSKPSPSKLPSKWSQLINEWKEEKNENLDKKKHEDVKLEDYSRSFNDSTNKLFSERFPTTSKLSNISKEIKSPLYSHPKSTILPKLIDLHKTPSKQSQLFEPPIKKVKTREDDDFELSQEDLNAIDSLS</sequence>
<evidence type="ECO:0000313" key="3">
    <source>
        <dbReference type="Proteomes" id="UP000183832"/>
    </source>
</evidence>
<dbReference type="InterPro" id="IPR036174">
    <property type="entry name" value="Znf_Sec23_Sec24_sf"/>
</dbReference>
<dbReference type="GO" id="GO:0007095">
    <property type="term" value="P:mitotic G2 DNA damage checkpoint signaling"/>
    <property type="evidence" value="ECO:0007669"/>
    <property type="project" value="TreeGrafter"/>
</dbReference>
<dbReference type="Pfam" id="PF15749">
    <property type="entry name" value="MRNIP"/>
    <property type="match status" value="1"/>
</dbReference>
<dbReference type="GO" id="GO:0006886">
    <property type="term" value="P:intracellular protein transport"/>
    <property type="evidence" value="ECO:0007669"/>
    <property type="project" value="InterPro"/>
</dbReference>
<dbReference type="PANTHER" id="PTHR15863:SF2">
    <property type="entry name" value="MRN COMPLEX-INTERACTING PROTEIN"/>
    <property type="match status" value="1"/>
</dbReference>
<proteinExistence type="predicted"/>
<dbReference type="GO" id="GO:0030127">
    <property type="term" value="C:COPII vesicle coat"/>
    <property type="evidence" value="ECO:0007669"/>
    <property type="project" value="InterPro"/>
</dbReference>
<dbReference type="GO" id="GO:0008270">
    <property type="term" value="F:zinc ion binding"/>
    <property type="evidence" value="ECO:0007669"/>
    <property type="project" value="InterPro"/>
</dbReference>
<protein>
    <submittedName>
        <fullName evidence="2">CLUMA_CG015411, isoform A</fullName>
    </submittedName>
</protein>
<organism evidence="2 3">
    <name type="scientific">Clunio marinus</name>
    <dbReference type="NCBI Taxonomy" id="568069"/>
    <lineage>
        <taxon>Eukaryota</taxon>
        <taxon>Metazoa</taxon>
        <taxon>Ecdysozoa</taxon>
        <taxon>Arthropoda</taxon>
        <taxon>Hexapoda</taxon>
        <taxon>Insecta</taxon>
        <taxon>Pterygota</taxon>
        <taxon>Neoptera</taxon>
        <taxon>Endopterygota</taxon>
        <taxon>Diptera</taxon>
        <taxon>Nematocera</taxon>
        <taxon>Chironomoidea</taxon>
        <taxon>Chironomidae</taxon>
        <taxon>Clunio</taxon>
    </lineage>
</organism>
<dbReference type="PANTHER" id="PTHR15863">
    <property type="entry name" value="MRN COMPLEX-INTERACTING PROTEIN"/>
    <property type="match status" value="1"/>
</dbReference>
<dbReference type="STRING" id="568069.A0A1J1INV6"/>
<accession>A0A1J1INV6</accession>
<dbReference type="AlphaFoldDB" id="A0A1J1INV6"/>
<dbReference type="SUPFAM" id="SSF82919">
    <property type="entry name" value="Zn-finger domain of Sec23/24"/>
    <property type="match status" value="1"/>
</dbReference>
<dbReference type="GO" id="GO:0005634">
    <property type="term" value="C:nucleus"/>
    <property type="evidence" value="ECO:0007669"/>
    <property type="project" value="TreeGrafter"/>
</dbReference>
<keyword evidence="3" id="KW-1185">Reference proteome</keyword>
<feature type="domain" description="MRN complex-interacting protein N-terminal" evidence="1">
    <location>
        <begin position="6"/>
        <end position="105"/>
    </location>
</feature>
<evidence type="ECO:0000259" key="1">
    <source>
        <dbReference type="Pfam" id="PF15749"/>
    </source>
</evidence>
<dbReference type="EMBL" id="CVRI01000057">
    <property type="protein sequence ID" value="CRL01840.1"/>
    <property type="molecule type" value="Genomic_DNA"/>
</dbReference>
<dbReference type="GO" id="GO:0006888">
    <property type="term" value="P:endoplasmic reticulum to Golgi vesicle-mediated transport"/>
    <property type="evidence" value="ECO:0007669"/>
    <property type="project" value="InterPro"/>
</dbReference>
<dbReference type="InterPro" id="IPR049472">
    <property type="entry name" value="MRNIP_N"/>
</dbReference>
<dbReference type="InterPro" id="IPR032739">
    <property type="entry name" value="MRNIP"/>
</dbReference>
<dbReference type="Proteomes" id="UP000183832">
    <property type="component" value="Unassembled WGS sequence"/>
</dbReference>
<dbReference type="Gene3D" id="2.30.30.380">
    <property type="entry name" value="Zn-finger domain of Sec23/24"/>
    <property type="match status" value="1"/>
</dbReference>
<reference evidence="2 3" key="1">
    <citation type="submission" date="2015-04" db="EMBL/GenBank/DDBJ databases">
        <authorList>
            <person name="Syromyatnikov M.Y."/>
            <person name="Popov V.N."/>
        </authorList>
    </citation>
    <scope>NUCLEOTIDE SEQUENCE [LARGE SCALE GENOMIC DNA]</scope>
</reference>
<dbReference type="GO" id="GO:0003682">
    <property type="term" value="F:chromatin binding"/>
    <property type="evidence" value="ECO:0007669"/>
    <property type="project" value="TreeGrafter"/>
</dbReference>
<gene>
    <name evidence="2" type="ORF">CLUMA_CG015411</name>
</gene>
<evidence type="ECO:0000313" key="2">
    <source>
        <dbReference type="EMBL" id="CRL01840.1"/>
    </source>
</evidence>